<feature type="transmembrane region" description="Helical" evidence="2">
    <location>
        <begin position="170"/>
        <end position="189"/>
    </location>
</feature>
<dbReference type="Proteomes" id="UP000620124">
    <property type="component" value="Unassembled WGS sequence"/>
</dbReference>
<reference evidence="3" key="1">
    <citation type="submission" date="2020-05" db="EMBL/GenBank/DDBJ databases">
        <title>Mycena genomes resolve the evolution of fungal bioluminescence.</title>
        <authorList>
            <person name="Tsai I.J."/>
        </authorList>
    </citation>
    <scope>NUCLEOTIDE SEQUENCE</scope>
    <source>
        <strain evidence="3">CCC161011</strain>
    </source>
</reference>
<gene>
    <name evidence="3" type="ORF">MVEN_01387700</name>
</gene>
<sequence>MPSDTSEQSTTMLDRPSETFESEKKRINAYDPPFLLRTVGRNRIPHQRKRTFLSRELLSRLKGWPAMIICGQLLLQALAWGLFAWLQTQRGVALPYRLAGQAKAHPHIVDWIATIIATILAFVSTLLFSHGICKSTTLHMRGDGMSMTAFVSSVKLSTRSLIWDRKRERLSVLSLAVFLLTGGVQTAGWKALITPYAIDFYGPIVGHEIDLSKPLQQNDEVVDFCVVNGTSQPAFIVGETDSGYAAAKGELSESFPSLFTVMDQTFNISTGGIFPLTLFARSSRAWFRNTTTVPATVKSVADLPRGLGSWYLLNQQGFTAEVSCELWDPDIFPPLFTQNTTVKDWATNAPLLPNNLTYSTLWSECGPVTKFPLNQTYAYTLTDQPNFLSMIACPSQDSYKLIFNAGPTGIYRFIATTICTLTPKITNVEVSYYSGVINTVSNTSAKAVDIGGPATLAAINTLHNMVFFAQAAVSNSVADKLKSLVAEIDGEVLTYNTTLRLMEQYIRGVTEFSTSVFKACLSAYEVDTTSVMTEGRLFIDTFGWIHASFLTFFELIPSLVMAIFTIYAVVTTVSRHDVDSRNAESFDPSDPMHLVAASAAGGLDNVFIGTKKEDLQAAEHVDVFLGASGGRAPALVRSSV</sequence>
<feature type="compositionally biased region" description="Polar residues" evidence="1">
    <location>
        <begin position="1"/>
        <end position="12"/>
    </location>
</feature>
<dbReference type="AlphaFoldDB" id="A0A8H6XXS1"/>
<evidence type="ECO:0000313" key="4">
    <source>
        <dbReference type="Proteomes" id="UP000620124"/>
    </source>
</evidence>
<keyword evidence="2" id="KW-1133">Transmembrane helix</keyword>
<organism evidence="3 4">
    <name type="scientific">Mycena venus</name>
    <dbReference type="NCBI Taxonomy" id="2733690"/>
    <lineage>
        <taxon>Eukaryota</taxon>
        <taxon>Fungi</taxon>
        <taxon>Dikarya</taxon>
        <taxon>Basidiomycota</taxon>
        <taxon>Agaricomycotina</taxon>
        <taxon>Agaricomycetes</taxon>
        <taxon>Agaricomycetidae</taxon>
        <taxon>Agaricales</taxon>
        <taxon>Marasmiineae</taxon>
        <taxon>Mycenaceae</taxon>
        <taxon>Mycena</taxon>
    </lineage>
</organism>
<keyword evidence="4" id="KW-1185">Reference proteome</keyword>
<evidence type="ECO:0000256" key="2">
    <source>
        <dbReference type="SAM" id="Phobius"/>
    </source>
</evidence>
<feature type="transmembrane region" description="Helical" evidence="2">
    <location>
        <begin position="544"/>
        <end position="570"/>
    </location>
</feature>
<evidence type="ECO:0000313" key="3">
    <source>
        <dbReference type="EMBL" id="KAF7348689.1"/>
    </source>
</evidence>
<protein>
    <submittedName>
        <fullName evidence="3">Uncharacterized protein</fullName>
    </submittedName>
</protein>
<dbReference type="OrthoDB" id="3351168at2759"/>
<keyword evidence="2" id="KW-0472">Membrane</keyword>
<dbReference type="EMBL" id="JACAZI010000011">
    <property type="protein sequence ID" value="KAF7348689.1"/>
    <property type="molecule type" value="Genomic_DNA"/>
</dbReference>
<feature type="transmembrane region" description="Helical" evidence="2">
    <location>
        <begin position="108"/>
        <end position="128"/>
    </location>
</feature>
<evidence type="ECO:0000256" key="1">
    <source>
        <dbReference type="SAM" id="MobiDB-lite"/>
    </source>
</evidence>
<accession>A0A8H6XXS1</accession>
<feature type="region of interest" description="Disordered" evidence="1">
    <location>
        <begin position="1"/>
        <end position="22"/>
    </location>
</feature>
<comment type="caution">
    <text evidence="3">The sequence shown here is derived from an EMBL/GenBank/DDBJ whole genome shotgun (WGS) entry which is preliminary data.</text>
</comment>
<proteinExistence type="predicted"/>
<feature type="transmembrane region" description="Helical" evidence="2">
    <location>
        <begin position="64"/>
        <end position="88"/>
    </location>
</feature>
<keyword evidence="2" id="KW-0812">Transmembrane</keyword>
<name>A0A8H6XXS1_9AGAR</name>